<feature type="compositionally biased region" description="Low complexity" evidence="1">
    <location>
        <begin position="630"/>
        <end position="649"/>
    </location>
</feature>
<evidence type="ECO:0000256" key="1">
    <source>
        <dbReference type="SAM" id="MobiDB-lite"/>
    </source>
</evidence>
<feature type="compositionally biased region" description="Basic and acidic residues" evidence="1">
    <location>
        <begin position="364"/>
        <end position="381"/>
    </location>
</feature>
<feature type="compositionally biased region" description="Gly residues" evidence="1">
    <location>
        <begin position="763"/>
        <end position="772"/>
    </location>
</feature>
<accession>A0A6J4V2H5</accession>
<feature type="compositionally biased region" description="Low complexity" evidence="1">
    <location>
        <begin position="773"/>
        <end position="785"/>
    </location>
</feature>
<dbReference type="AlphaFoldDB" id="A0A6J4V2H5"/>
<feature type="region of interest" description="Disordered" evidence="1">
    <location>
        <begin position="1"/>
        <end position="444"/>
    </location>
</feature>
<feature type="compositionally biased region" description="Low complexity" evidence="1">
    <location>
        <begin position="749"/>
        <end position="762"/>
    </location>
</feature>
<feature type="compositionally biased region" description="Basic residues" evidence="1">
    <location>
        <begin position="270"/>
        <end position="284"/>
    </location>
</feature>
<keyword evidence="2" id="KW-0670">Pyruvate</keyword>
<name>A0A6J4V2H5_9BACT</name>
<feature type="region of interest" description="Disordered" evidence="1">
    <location>
        <begin position="535"/>
        <end position="577"/>
    </location>
</feature>
<organism evidence="2">
    <name type="scientific">uncultured Thermomicrobiales bacterium</name>
    <dbReference type="NCBI Taxonomy" id="1645740"/>
    <lineage>
        <taxon>Bacteria</taxon>
        <taxon>Pseudomonadati</taxon>
        <taxon>Thermomicrobiota</taxon>
        <taxon>Thermomicrobia</taxon>
        <taxon>Thermomicrobiales</taxon>
        <taxon>environmental samples</taxon>
    </lineage>
</organism>
<feature type="compositionally biased region" description="Basic and acidic residues" evidence="1">
    <location>
        <begin position="663"/>
        <end position="684"/>
    </location>
</feature>
<gene>
    <name evidence="2" type="ORF">AVDCRST_MAG73-4191</name>
</gene>
<feature type="compositionally biased region" description="Basic and acidic residues" evidence="1">
    <location>
        <begin position="291"/>
        <end position="301"/>
    </location>
</feature>
<feature type="compositionally biased region" description="Low complexity" evidence="1">
    <location>
        <begin position="426"/>
        <end position="435"/>
    </location>
</feature>
<feature type="compositionally biased region" description="Basic residues" evidence="1">
    <location>
        <begin position="156"/>
        <end position="179"/>
    </location>
</feature>
<reference evidence="2" key="1">
    <citation type="submission" date="2020-02" db="EMBL/GenBank/DDBJ databases">
        <authorList>
            <person name="Meier V. D."/>
        </authorList>
    </citation>
    <scope>NUCLEOTIDE SEQUENCE</scope>
    <source>
        <strain evidence="2">AVDCRST_MAG73</strain>
    </source>
</reference>
<feature type="compositionally biased region" description="Gly residues" evidence="1">
    <location>
        <begin position="138"/>
        <end position="151"/>
    </location>
</feature>
<feature type="compositionally biased region" description="Pro residues" evidence="1">
    <location>
        <begin position="720"/>
        <end position="732"/>
    </location>
</feature>
<feature type="compositionally biased region" description="Gly residues" evidence="1">
    <location>
        <begin position="735"/>
        <end position="744"/>
    </location>
</feature>
<sequence length="807" mass="85101">GGNRGPAFGTRVGERRSGRRRTGDAGGDRAPPALALDADRPPRQQRAAEPGQVQGRRPPGVVGLRRDDPDRALLPLPAGGGSGLDQAPRLPGLPRRAVPARPAAGAVPDHAARVRRPPGLPEPDQGPRSGGFFDRLGRAGGGGAGLRGTGGDLRRAALRPRHREPVHRAVGRRRTRRGQRLGNRGRGGDPGPQQRDLDRRPEPPEPGPRDPGGARGPPQGPVRRCRLDRAGSQIRRPPRSGDGGSARGGAAPPDRRDEQRGIPGPDPAERRHRSPRPPIRRARPCRQAGDLGRRGRDDGRRPAAPARQSRRARPPAAARRAGRGRRGPRRAGGDLRLHRQRVGAAVRRRPAQPLATPDGGADGHPARGVRDRRGRRVERLSARLGGGPVVRQRRRAVDRDRRRDAALVAGGDPGRPGHPPPETDLDPGSARPGADAPRRRPRGRAALGDAVAGRGDLDPPLGLDQQGWRLRAGDGGGLRASRAKDAALGTVAVGPAHRARDLGDEPVYGLVAVRAVPRADRAAPVAAGHRLRPVRLPRSGRPDLRPLRRGEDGLRRHPGRGVAQPGGRRPPEHGHAQLGDRVAAVGLLRAVLRTRGRVGLARRAPPVLRPRQRAIHLPPALDQTGRSRLAGRAAVPVRRNRAAPPGAARRVPDRRPAGRRARPPGERRGPDRGRGDHGPGRDRGGAAAARRRGGGQRAPHFQPGPALRRPAAGAPGPTGRRPPPLKPRPPRNSAPGGGAPGAAGDGPRRGLALAGLPGQRLRGAGGPAGGGPIRPVRLPRRALPGLRHRRRPDRQRGAAGVGVGGGI</sequence>
<feature type="compositionally biased region" description="Basic and acidic residues" evidence="1">
    <location>
        <begin position="12"/>
        <end position="27"/>
    </location>
</feature>
<feature type="compositionally biased region" description="Basic residues" evidence="1">
    <location>
        <begin position="320"/>
        <end position="329"/>
    </location>
</feature>
<feature type="compositionally biased region" description="Low complexity" evidence="1">
    <location>
        <begin position="84"/>
        <end position="108"/>
    </location>
</feature>
<feature type="compositionally biased region" description="Low complexity" evidence="1">
    <location>
        <begin position="697"/>
        <end position="719"/>
    </location>
</feature>
<feature type="compositionally biased region" description="Basic residues" evidence="1">
    <location>
        <begin position="338"/>
        <end position="350"/>
    </location>
</feature>
<feature type="non-terminal residue" evidence="2">
    <location>
        <position position="807"/>
    </location>
</feature>
<feature type="non-terminal residue" evidence="2">
    <location>
        <position position="1"/>
    </location>
</feature>
<feature type="compositionally biased region" description="Low complexity" evidence="1">
    <location>
        <begin position="50"/>
        <end position="63"/>
    </location>
</feature>
<feature type="compositionally biased region" description="Basic and acidic residues" evidence="1">
    <location>
        <begin position="395"/>
        <end position="405"/>
    </location>
</feature>
<dbReference type="EMBL" id="CADCWE010000269">
    <property type="protein sequence ID" value="CAA9566130.1"/>
    <property type="molecule type" value="Genomic_DNA"/>
</dbReference>
<proteinExistence type="predicted"/>
<evidence type="ECO:0000313" key="2">
    <source>
        <dbReference type="EMBL" id="CAA9566130.1"/>
    </source>
</evidence>
<feature type="compositionally biased region" description="Basic and acidic residues" evidence="1">
    <location>
        <begin position="540"/>
        <end position="555"/>
    </location>
</feature>
<protein>
    <submittedName>
        <fullName evidence="2">Pyruvate dehydrogenase E1 component like</fullName>
    </submittedName>
</protein>
<feature type="region of interest" description="Disordered" evidence="1">
    <location>
        <begin position="611"/>
        <end position="807"/>
    </location>
</feature>